<name>A0A917UZH0_9PSED</name>
<dbReference type="InterPro" id="IPR007450">
    <property type="entry name" value="BamE_dom"/>
</dbReference>
<accession>A0A917UZH0</accession>
<feature type="domain" description="Outer membrane protein assembly factor BamE" evidence="3">
    <location>
        <begin position="31"/>
        <end position="96"/>
    </location>
</feature>
<evidence type="ECO:0000259" key="3">
    <source>
        <dbReference type="Pfam" id="PF04355"/>
    </source>
</evidence>
<dbReference type="PROSITE" id="PS51257">
    <property type="entry name" value="PROKAR_LIPOPROTEIN"/>
    <property type="match status" value="1"/>
</dbReference>
<dbReference type="InterPro" id="IPR037873">
    <property type="entry name" value="BamE-like"/>
</dbReference>
<dbReference type="NCBIfam" id="NF008423">
    <property type="entry name" value="PRK11251.1"/>
    <property type="match status" value="1"/>
</dbReference>
<dbReference type="Proteomes" id="UP000635983">
    <property type="component" value="Unassembled WGS sequence"/>
</dbReference>
<gene>
    <name evidence="4" type="ORF">GCM10009304_28350</name>
</gene>
<dbReference type="EMBL" id="BMPO01000006">
    <property type="protein sequence ID" value="GGK00842.1"/>
    <property type="molecule type" value="Genomic_DNA"/>
</dbReference>
<evidence type="ECO:0000313" key="4">
    <source>
        <dbReference type="EMBL" id="GGK00842.1"/>
    </source>
</evidence>
<dbReference type="AlphaFoldDB" id="A0A917UZH0"/>
<evidence type="ECO:0000313" key="5">
    <source>
        <dbReference type="Proteomes" id="UP000635983"/>
    </source>
</evidence>
<reference evidence="4" key="2">
    <citation type="submission" date="2020-09" db="EMBL/GenBank/DDBJ databases">
        <authorList>
            <person name="Sun Q."/>
            <person name="Ohkuma M."/>
        </authorList>
    </citation>
    <scope>NUCLEOTIDE SEQUENCE</scope>
    <source>
        <strain evidence="4">JCM 30078</strain>
    </source>
</reference>
<reference evidence="4" key="1">
    <citation type="journal article" date="2014" name="Int. J. Syst. Evol. Microbiol.">
        <title>Complete genome sequence of Corynebacterium casei LMG S-19264T (=DSM 44701T), isolated from a smear-ripened cheese.</title>
        <authorList>
            <consortium name="US DOE Joint Genome Institute (JGI-PGF)"/>
            <person name="Walter F."/>
            <person name="Albersmeier A."/>
            <person name="Kalinowski J."/>
            <person name="Ruckert C."/>
        </authorList>
    </citation>
    <scope>NUCLEOTIDE SEQUENCE</scope>
    <source>
        <strain evidence="4">JCM 30078</strain>
    </source>
</reference>
<dbReference type="Gene3D" id="3.30.1450.10">
    <property type="match status" value="1"/>
</dbReference>
<keyword evidence="2" id="KW-0472">Membrane</keyword>
<keyword evidence="5" id="KW-1185">Reference proteome</keyword>
<comment type="caution">
    <text evidence="4">The sequence shown here is derived from an EMBL/GenBank/DDBJ whole genome shotgun (WGS) entry which is preliminary data.</text>
</comment>
<evidence type="ECO:0000256" key="1">
    <source>
        <dbReference type="ARBA" id="ARBA00022729"/>
    </source>
</evidence>
<dbReference type="GO" id="GO:0019867">
    <property type="term" value="C:outer membrane"/>
    <property type="evidence" value="ECO:0007669"/>
    <property type="project" value="InterPro"/>
</dbReference>
<protein>
    <submittedName>
        <fullName evidence="4">Transcriptional regulator</fullName>
    </submittedName>
</protein>
<dbReference type="RefSeq" id="WP_188983899.1">
    <property type="nucleotide sequence ID" value="NZ_BMPO01000006.1"/>
</dbReference>
<evidence type="ECO:0000256" key="2">
    <source>
        <dbReference type="ARBA" id="ARBA00023136"/>
    </source>
</evidence>
<proteinExistence type="predicted"/>
<organism evidence="4 5">
    <name type="scientific">Pseudomonas matsuisoli</name>
    <dbReference type="NCBI Taxonomy" id="1515666"/>
    <lineage>
        <taxon>Bacteria</taxon>
        <taxon>Pseudomonadati</taxon>
        <taxon>Pseudomonadota</taxon>
        <taxon>Gammaproteobacteria</taxon>
        <taxon>Pseudomonadales</taxon>
        <taxon>Pseudomonadaceae</taxon>
        <taxon>Pseudomonas</taxon>
    </lineage>
</organism>
<dbReference type="Pfam" id="PF04355">
    <property type="entry name" value="BamE"/>
    <property type="match status" value="1"/>
</dbReference>
<keyword evidence="1" id="KW-0732">Signal</keyword>
<sequence length="115" mass="12881">MYKSITASALALAALTGCSSYKVENPVDYVTYRDQPLVKQVEDGMTKQRVGEVAGPPSTEVLLTGNRGSCNNYVLNREGKEQPYYVAFDVNDRVVGKGFMTCEQHQRNEQEKRKL</sequence>